<dbReference type="PANTHER" id="PTHR13510">
    <property type="entry name" value="FYVE-FINGER-CONTAINING RAB5 EFFECTOR PROTEIN RABENOSYN-5-RELATED"/>
    <property type="match status" value="1"/>
</dbReference>
<keyword evidence="2 4" id="KW-0863">Zinc-finger</keyword>
<dbReference type="OrthoDB" id="116179at2759"/>
<reference evidence="6" key="1">
    <citation type="submission" date="2021-02" db="EMBL/GenBank/DDBJ databases">
        <authorList>
            <person name="Palmer J.M."/>
        </authorList>
    </citation>
    <scope>NUCLEOTIDE SEQUENCE</scope>
    <source>
        <strain evidence="6">SCRP23</strain>
    </source>
</reference>
<keyword evidence="7" id="KW-1185">Reference proteome</keyword>
<comment type="caution">
    <text evidence="6">The sequence shown here is derived from an EMBL/GenBank/DDBJ whole genome shotgun (WGS) entry which is preliminary data.</text>
</comment>
<dbReference type="InterPro" id="IPR052727">
    <property type="entry name" value="Rab4/Rab5_effector"/>
</dbReference>
<dbReference type="SMART" id="SM00064">
    <property type="entry name" value="FYVE"/>
    <property type="match status" value="1"/>
</dbReference>
<evidence type="ECO:0000259" key="5">
    <source>
        <dbReference type="PROSITE" id="PS50178"/>
    </source>
</evidence>
<keyword evidence="1" id="KW-0479">Metal-binding</keyword>
<evidence type="ECO:0000313" key="7">
    <source>
        <dbReference type="Proteomes" id="UP000693981"/>
    </source>
</evidence>
<evidence type="ECO:0000256" key="4">
    <source>
        <dbReference type="PROSITE-ProRule" id="PRU00091"/>
    </source>
</evidence>
<accession>A0A8T1WEC0</accession>
<protein>
    <recommendedName>
        <fullName evidence="5">FYVE-type domain-containing protein</fullName>
    </recommendedName>
</protein>
<dbReference type="InterPro" id="IPR017455">
    <property type="entry name" value="Znf_FYVE-rel"/>
</dbReference>
<name>A0A8T1WEC0_9STRA</name>
<dbReference type="PANTHER" id="PTHR13510:SF44">
    <property type="entry name" value="RABENOSYN-5"/>
    <property type="match status" value="1"/>
</dbReference>
<dbReference type="InterPro" id="IPR000306">
    <property type="entry name" value="Znf_FYVE"/>
</dbReference>
<dbReference type="EMBL" id="JAGDFL010000352">
    <property type="protein sequence ID" value="KAG7391756.1"/>
    <property type="molecule type" value="Genomic_DNA"/>
</dbReference>
<dbReference type="Pfam" id="PF01363">
    <property type="entry name" value="FYVE"/>
    <property type="match status" value="1"/>
</dbReference>
<proteinExistence type="predicted"/>
<sequence>MKFPLAQAPFPPLNLSGGDKQSVVELADLFVSQMLSDYEVHLTDDHGVVNEVRWKMVKRFEDVVVYQDREAVRPRRMTQDGRWQEQGPVKDMQKLLWFGTVSGNLDDIMYAVVNPTADDAKVKAAFVGNNVLDFAVLDTVVHPTPDDPFRGLQIKWAVNGGPTLMRSVVRCRDFVYLESTGMTTNSTGERIGYHILHSIAVPGAPELHEHKVIRGNMTLYHLYRQKSDGVVETYVKAFIDVMGDMPASIATLVSAKGVVTVWKLGEYAEMKKLMWLLQQQGKTSRRYNKSNACQMCYKEFGSLTRKQVCRVCSSWVCSRCSVSKRVYLMSPLTHSVMHASVAVCTPCMRTVLTTNGLDVALDELGRESRHDCDFLAARSSVGDTSSPSSSVSSSTRY</sequence>
<organism evidence="6 7">
    <name type="scientific">Phytophthora boehmeriae</name>
    <dbReference type="NCBI Taxonomy" id="109152"/>
    <lineage>
        <taxon>Eukaryota</taxon>
        <taxon>Sar</taxon>
        <taxon>Stramenopiles</taxon>
        <taxon>Oomycota</taxon>
        <taxon>Peronosporomycetes</taxon>
        <taxon>Peronosporales</taxon>
        <taxon>Peronosporaceae</taxon>
        <taxon>Phytophthora</taxon>
    </lineage>
</organism>
<dbReference type="Proteomes" id="UP000693981">
    <property type="component" value="Unassembled WGS sequence"/>
</dbReference>
<feature type="domain" description="FYVE-type" evidence="5">
    <location>
        <begin position="287"/>
        <end position="352"/>
    </location>
</feature>
<dbReference type="PROSITE" id="PS50178">
    <property type="entry name" value="ZF_FYVE"/>
    <property type="match status" value="1"/>
</dbReference>
<evidence type="ECO:0000313" key="6">
    <source>
        <dbReference type="EMBL" id="KAG7391756.1"/>
    </source>
</evidence>
<evidence type="ECO:0000256" key="1">
    <source>
        <dbReference type="ARBA" id="ARBA00022723"/>
    </source>
</evidence>
<gene>
    <name evidence="6" type="ORF">PHYBOEH_006614</name>
</gene>
<keyword evidence="3" id="KW-0862">Zinc</keyword>
<evidence type="ECO:0000256" key="2">
    <source>
        <dbReference type="ARBA" id="ARBA00022771"/>
    </source>
</evidence>
<dbReference type="AlphaFoldDB" id="A0A8T1WEC0"/>
<evidence type="ECO:0000256" key="3">
    <source>
        <dbReference type="ARBA" id="ARBA00022833"/>
    </source>
</evidence>
<dbReference type="GO" id="GO:0008270">
    <property type="term" value="F:zinc ion binding"/>
    <property type="evidence" value="ECO:0007669"/>
    <property type="project" value="UniProtKB-KW"/>
</dbReference>
<dbReference type="CDD" id="cd15745">
    <property type="entry name" value="FYVE_RUFY4"/>
    <property type="match status" value="1"/>
</dbReference>